<feature type="active site" evidence="5">
    <location>
        <position position="263"/>
    </location>
</feature>
<evidence type="ECO:0000256" key="4">
    <source>
        <dbReference type="PIRNR" id="PIRNR016020"/>
    </source>
</evidence>
<dbReference type="EC" id="5.1.3.15" evidence="4"/>
<comment type="similarity">
    <text evidence="2 4">Belongs to the glucose-6-phosphate 1-epimerase family.</text>
</comment>
<dbReference type="PANTHER" id="PTHR11122">
    <property type="entry name" value="APOSPORY-ASSOCIATED PROTEIN C-RELATED"/>
    <property type="match status" value="1"/>
</dbReference>
<dbReference type="GO" id="GO:0047938">
    <property type="term" value="F:glucose-6-phosphate 1-epimerase activity"/>
    <property type="evidence" value="ECO:0007669"/>
    <property type="project" value="UniProtKB-UniRule"/>
</dbReference>
<comment type="caution">
    <text evidence="6">The sequence shown here is derived from an EMBL/GenBank/DDBJ whole genome shotgun (WGS) entry which is preliminary data.</text>
</comment>
<dbReference type="InterPro" id="IPR025532">
    <property type="entry name" value="G6P_1-epimerase"/>
</dbReference>
<dbReference type="InterPro" id="IPR014718">
    <property type="entry name" value="GH-type_carb-bd"/>
</dbReference>
<dbReference type="GO" id="GO:0030246">
    <property type="term" value="F:carbohydrate binding"/>
    <property type="evidence" value="ECO:0007669"/>
    <property type="project" value="UniProtKB-UniRule"/>
</dbReference>
<dbReference type="SUPFAM" id="SSF74650">
    <property type="entry name" value="Galactose mutarotase-like"/>
    <property type="match status" value="1"/>
</dbReference>
<feature type="active site" evidence="5">
    <location>
        <position position="159"/>
    </location>
</feature>
<evidence type="ECO:0000313" key="6">
    <source>
        <dbReference type="EMBL" id="TCJ83169.1"/>
    </source>
</evidence>
<dbReference type="PANTHER" id="PTHR11122:SF13">
    <property type="entry name" value="GLUCOSE-6-PHOSPHATE 1-EPIMERASE"/>
    <property type="match status" value="1"/>
</dbReference>
<accession>A0A4R1ETT6</accession>
<dbReference type="InterPro" id="IPR008183">
    <property type="entry name" value="Aldose_1/G6P_1-epimerase"/>
</dbReference>
<gene>
    <name evidence="6" type="ORF">EV695_3907</name>
</gene>
<organism evidence="6 7">
    <name type="scientific">Cocleimonas flava</name>
    <dbReference type="NCBI Taxonomy" id="634765"/>
    <lineage>
        <taxon>Bacteria</taxon>
        <taxon>Pseudomonadati</taxon>
        <taxon>Pseudomonadota</taxon>
        <taxon>Gammaproteobacteria</taxon>
        <taxon>Thiotrichales</taxon>
        <taxon>Thiotrichaceae</taxon>
        <taxon>Cocleimonas</taxon>
    </lineage>
</organism>
<dbReference type="InterPro" id="IPR011013">
    <property type="entry name" value="Gal_mutarotase_sf_dom"/>
</dbReference>
<reference evidence="6 7" key="1">
    <citation type="submission" date="2019-03" db="EMBL/GenBank/DDBJ databases">
        <title>Genomic Encyclopedia of Type Strains, Phase IV (KMG-IV): sequencing the most valuable type-strain genomes for metagenomic binning, comparative biology and taxonomic classification.</title>
        <authorList>
            <person name="Goeker M."/>
        </authorList>
    </citation>
    <scope>NUCLEOTIDE SEQUENCE [LARGE SCALE GENOMIC DNA]</scope>
    <source>
        <strain evidence="6 7">DSM 24830</strain>
    </source>
</reference>
<dbReference type="EMBL" id="SMFQ01000005">
    <property type="protein sequence ID" value="TCJ83169.1"/>
    <property type="molecule type" value="Genomic_DNA"/>
</dbReference>
<name>A0A4R1ETT6_9GAMM</name>
<dbReference type="OrthoDB" id="9790727at2"/>
<evidence type="ECO:0000313" key="7">
    <source>
        <dbReference type="Proteomes" id="UP000294887"/>
    </source>
</evidence>
<evidence type="ECO:0000256" key="2">
    <source>
        <dbReference type="ARBA" id="ARBA00005866"/>
    </source>
</evidence>
<dbReference type="GO" id="GO:0005737">
    <property type="term" value="C:cytoplasm"/>
    <property type="evidence" value="ECO:0007669"/>
    <property type="project" value="TreeGrafter"/>
</dbReference>
<proteinExistence type="inferred from homology"/>
<dbReference type="PIRSF" id="PIRSF016020">
    <property type="entry name" value="PHexose_mutarotase"/>
    <property type="match status" value="1"/>
</dbReference>
<evidence type="ECO:0000256" key="3">
    <source>
        <dbReference type="ARBA" id="ARBA00023235"/>
    </source>
</evidence>
<dbReference type="Proteomes" id="UP000294887">
    <property type="component" value="Unassembled WGS sequence"/>
</dbReference>
<protein>
    <recommendedName>
        <fullName evidence="4">Putative glucose-6-phosphate 1-epimerase</fullName>
        <ecNumber evidence="4">5.1.3.15</ecNumber>
    </recommendedName>
</protein>
<keyword evidence="7" id="KW-1185">Reference proteome</keyword>
<evidence type="ECO:0000256" key="5">
    <source>
        <dbReference type="PIRSR" id="PIRSR016020-1"/>
    </source>
</evidence>
<dbReference type="CDD" id="cd09020">
    <property type="entry name" value="D-hex-6-P-epi_like"/>
    <property type="match status" value="1"/>
</dbReference>
<keyword evidence="3 4" id="KW-0413">Isomerase</keyword>
<dbReference type="RefSeq" id="WP_131907648.1">
    <property type="nucleotide sequence ID" value="NZ_BAAAFU010000007.1"/>
</dbReference>
<dbReference type="GO" id="GO:0005975">
    <property type="term" value="P:carbohydrate metabolic process"/>
    <property type="evidence" value="ECO:0007669"/>
    <property type="project" value="InterPro"/>
</dbReference>
<sequence length="292" mass="32344">MNKSVLAEGKNGFSMLQIDNKFATAVISLYGAQVLSYKPKTQDAKELLFVSDNAYFEQGKAIKGGIPICWPWFGDDPLNSGRPAHGFARNTLWQHESTTATKQGETQVTLSLNDTATTQTLWPHAFKLTLIVTIGKTLHLSLQTINMDNETFTITQALHTYFAIGDIKHTRVTGLDNIHYIDKTIESDIPIKQIGDIIVDQEVDRIYTSSPSTTTLVDEKNKQQISIQSSASNTTVVWNPWANGAAKMADLNDDGYQYFICVETANAASDTIEIAPNESFEIGVEYTVEQIN</sequence>
<dbReference type="Pfam" id="PF01263">
    <property type="entry name" value="Aldose_epim"/>
    <property type="match status" value="1"/>
</dbReference>
<dbReference type="AlphaFoldDB" id="A0A4R1ETT6"/>
<comment type="catalytic activity">
    <reaction evidence="1">
        <text>alpha-D-glucose 6-phosphate = beta-D-glucose 6-phosphate</text>
        <dbReference type="Rhea" id="RHEA:16249"/>
        <dbReference type="ChEBI" id="CHEBI:58225"/>
        <dbReference type="ChEBI" id="CHEBI:58247"/>
        <dbReference type="EC" id="5.1.3.15"/>
    </reaction>
</comment>
<dbReference type="Gene3D" id="2.70.98.10">
    <property type="match status" value="1"/>
</dbReference>
<evidence type="ECO:0000256" key="1">
    <source>
        <dbReference type="ARBA" id="ARBA00001096"/>
    </source>
</evidence>